<dbReference type="EMBL" id="BLXT01002699">
    <property type="protein sequence ID" value="GFN96723.1"/>
    <property type="molecule type" value="Genomic_DNA"/>
</dbReference>
<evidence type="ECO:0000313" key="2">
    <source>
        <dbReference type="EMBL" id="GFN96723.1"/>
    </source>
</evidence>
<protein>
    <submittedName>
        <fullName evidence="2">Uncharacterized protein</fullName>
    </submittedName>
</protein>
<feature type="compositionally biased region" description="Basic and acidic residues" evidence="1">
    <location>
        <begin position="51"/>
        <end position="61"/>
    </location>
</feature>
<keyword evidence="3" id="KW-1185">Reference proteome</keyword>
<sequence>MVRDGRPQAASGHPHQLSTVATLTALKSYQQLLELSTQRRNARPSFPAGGRRQDKPRWPRANSDRMYLRVGGYDWLLLLPQRGLEGINRS</sequence>
<name>A0AAV3ZQP6_9GAST</name>
<feature type="region of interest" description="Disordered" evidence="1">
    <location>
        <begin position="37"/>
        <end position="61"/>
    </location>
</feature>
<reference evidence="2 3" key="1">
    <citation type="journal article" date="2021" name="Elife">
        <title>Chloroplast acquisition without the gene transfer in kleptoplastic sea slugs, Plakobranchus ocellatus.</title>
        <authorList>
            <person name="Maeda T."/>
            <person name="Takahashi S."/>
            <person name="Yoshida T."/>
            <person name="Shimamura S."/>
            <person name="Takaki Y."/>
            <person name="Nagai Y."/>
            <person name="Toyoda A."/>
            <person name="Suzuki Y."/>
            <person name="Arimoto A."/>
            <person name="Ishii H."/>
            <person name="Satoh N."/>
            <person name="Nishiyama T."/>
            <person name="Hasebe M."/>
            <person name="Maruyama T."/>
            <person name="Minagawa J."/>
            <person name="Obokata J."/>
            <person name="Shigenobu S."/>
        </authorList>
    </citation>
    <scope>NUCLEOTIDE SEQUENCE [LARGE SCALE GENOMIC DNA]</scope>
</reference>
<evidence type="ECO:0000256" key="1">
    <source>
        <dbReference type="SAM" id="MobiDB-lite"/>
    </source>
</evidence>
<evidence type="ECO:0000313" key="3">
    <source>
        <dbReference type="Proteomes" id="UP000735302"/>
    </source>
</evidence>
<organism evidence="2 3">
    <name type="scientific">Plakobranchus ocellatus</name>
    <dbReference type="NCBI Taxonomy" id="259542"/>
    <lineage>
        <taxon>Eukaryota</taxon>
        <taxon>Metazoa</taxon>
        <taxon>Spiralia</taxon>
        <taxon>Lophotrochozoa</taxon>
        <taxon>Mollusca</taxon>
        <taxon>Gastropoda</taxon>
        <taxon>Heterobranchia</taxon>
        <taxon>Euthyneura</taxon>
        <taxon>Panpulmonata</taxon>
        <taxon>Sacoglossa</taxon>
        <taxon>Placobranchoidea</taxon>
        <taxon>Plakobranchidae</taxon>
        <taxon>Plakobranchus</taxon>
    </lineage>
</organism>
<proteinExistence type="predicted"/>
<comment type="caution">
    <text evidence="2">The sequence shown here is derived from an EMBL/GenBank/DDBJ whole genome shotgun (WGS) entry which is preliminary data.</text>
</comment>
<accession>A0AAV3ZQP6</accession>
<dbReference type="AlphaFoldDB" id="A0AAV3ZQP6"/>
<dbReference type="Proteomes" id="UP000735302">
    <property type="component" value="Unassembled WGS sequence"/>
</dbReference>
<gene>
    <name evidence="2" type="ORF">PoB_002322900</name>
</gene>